<evidence type="ECO:0000259" key="5">
    <source>
        <dbReference type="PROSITE" id="PS50885"/>
    </source>
</evidence>
<feature type="domain" description="GGDEF" evidence="6">
    <location>
        <begin position="512"/>
        <end position="640"/>
    </location>
</feature>
<dbReference type="SMART" id="SM00267">
    <property type="entry name" value="GGDEF"/>
    <property type="match status" value="1"/>
</dbReference>
<dbReference type="InterPro" id="IPR043128">
    <property type="entry name" value="Rev_trsase/Diguanyl_cyclase"/>
</dbReference>
<dbReference type="Gene3D" id="3.30.450.20">
    <property type="entry name" value="PAS domain"/>
    <property type="match status" value="2"/>
</dbReference>
<dbReference type="InterPro" id="IPR029787">
    <property type="entry name" value="Nucleotide_cyclase"/>
</dbReference>
<dbReference type="Gene3D" id="3.30.70.270">
    <property type="match status" value="1"/>
</dbReference>
<comment type="caution">
    <text evidence="7">The sequence shown here is derived from an EMBL/GenBank/DDBJ whole genome shotgun (WGS) entry which is preliminary data.</text>
</comment>
<feature type="transmembrane region" description="Helical" evidence="4">
    <location>
        <begin position="380"/>
        <end position="399"/>
    </location>
</feature>
<feature type="transmembrane region" description="Helical" evidence="4">
    <location>
        <begin position="20"/>
        <end position="40"/>
    </location>
</feature>
<gene>
    <name evidence="7" type="ORF">GCM10011357_29910</name>
</gene>
<dbReference type="EC" id="2.7.7.65" evidence="1"/>
<organism evidence="7 8">
    <name type="scientific">Lacimicrobium alkaliphilum</name>
    <dbReference type="NCBI Taxonomy" id="1526571"/>
    <lineage>
        <taxon>Bacteria</taxon>
        <taxon>Pseudomonadati</taxon>
        <taxon>Pseudomonadota</taxon>
        <taxon>Gammaproteobacteria</taxon>
        <taxon>Alteromonadales</taxon>
        <taxon>Alteromonadaceae</taxon>
        <taxon>Lacimicrobium</taxon>
    </lineage>
</organism>
<dbReference type="Proteomes" id="UP000614272">
    <property type="component" value="Unassembled WGS sequence"/>
</dbReference>
<evidence type="ECO:0000256" key="4">
    <source>
        <dbReference type="SAM" id="Phobius"/>
    </source>
</evidence>
<evidence type="ECO:0000313" key="7">
    <source>
        <dbReference type="EMBL" id="GGD72874.1"/>
    </source>
</evidence>
<dbReference type="PANTHER" id="PTHR45138:SF9">
    <property type="entry name" value="DIGUANYLATE CYCLASE DGCM-RELATED"/>
    <property type="match status" value="1"/>
</dbReference>
<dbReference type="CDD" id="cd06225">
    <property type="entry name" value="HAMP"/>
    <property type="match status" value="1"/>
</dbReference>
<name>A0ABQ1RJS0_9ALTE</name>
<evidence type="ECO:0000313" key="8">
    <source>
        <dbReference type="Proteomes" id="UP000614272"/>
    </source>
</evidence>
<keyword evidence="4" id="KW-0472">Membrane</keyword>
<feature type="coiled-coil region" evidence="3">
    <location>
        <begin position="64"/>
        <end position="91"/>
    </location>
</feature>
<dbReference type="InterPro" id="IPR050469">
    <property type="entry name" value="Diguanylate_Cyclase"/>
</dbReference>
<dbReference type="SUPFAM" id="SSF55073">
    <property type="entry name" value="Nucleotide cyclase"/>
    <property type="match status" value="1"/>
</dbReference>
<reference evidence="8" key="1">
    <citation type="journal article" date="2019" name="Int. J. Syst. Evol. Microbiol.">
        <title>The Global Catalogue of Microorganisms (GCM) 10K type strain sequencing project: providing services to taxonomists for standard genome sequencing and annotation.</title>
        <authorList>
            <consortium name="The Broad Institute Genomics Platform"/>
            <consortium name="The Broad Institute Genome Sequencing Center for Infectious Disease"/>
            <person name="Wu L."/>
            <person name="Ma J."/>
        </authorList>
    </citation>
    <scope>NUCLEOTIDE SEQUENCE [LARGE SCALE GENOMIC DNA]</scope>
    <source>
        <strain evidence="8">CGMCC 1.12923</strain>
    </source>
</reference>
<sequence>MTSMPLSKLIQRSYVRSVLIPLLIVESALVGMYFTVIFLITDQQMALALTQATENLKTITQQQARLLDVNLQEVSRNASQLQRQLEYLYQQRPKEVSFQDLNTYQFHSNGALYRPAPGDGSALYYSSLHGIDDSRIKKAHWSEQMEPLIKGITQINPVIAQSYFNSWDSMVRLYPPLNNLPVLLGPVMDIRQQPFYYLADVQHNPEKIPVWTDAYLDPFGMGWIITAMAPIYASQKLEGVAGIDVAISKLAEQVIDHDLPWQASSLMLDQQGNILAIDPDINATLGVDVIAGQDFTDLMKKSVDRKDEFNLLSFRSSSINLFFSEFLNNGQQSESLEIDNRKYLVLSARVDSTGWQVIAMVDESNLFSEALAVEARTIRIGFIAIGALLLLYIVFIYAAKKRARQLSAKIARPIQSLSRLTSDIETGHEFRLETTGINEIDQLQENFQLMTVQLNERQQHLLESKLEGRVQQERANLMKQLSETDSLTSLSNRRKLDDILASEIGRASRYDSPLSVILGDIDHFKRVNDKFGHIKGDKVITRVAELLKQHTRDTDTVGRWGGEEFLLICPGIEQNSATELAEKIRTVIASELKVDKIKITASFGIAAYKHQDTVDSLVSRADKALYNSKQSGRNQVSVAR</sequence>
<evidence type="ECO:0000256" key="1">
    <source>
        <dbReference type="ARBA" id="ARBA00012528"/>
    </source>
</evidence>
<dbReference type="Gene3D" id="6.10.340.10">
    <property type="match status" value="1"/>
</dbReference>
<evidence type="ECO:0000256" key="2">
    <source>
        <dbReference type="ARBA" id="ARBA00034247"/>
    </source>
</evidence>
<comment type="catalytic activity">
    <reaction evidence="2">
        <text>2 GTP = 3',3'-c-di-GMP + 2 diphosphate</text>
        <dbReference type="Rhea" id="RHEA:24898"/>
        <dbReference type="ChEBI" id="CHEBI:33019"/>
        <dbReference type="ChEBI" id="CHEBI:37565"/>
        <dbReference type="ChEBI" id="CHEBI:58805"/>
        <dbReference type="EC" id="2.7.7.65"/>
    </reaction>
</comment>
<protein>
    <recommendedName>
        <fullName evidence="1">diguanylate cyclase</fullName>
        <ecNumber evidence="1">2.7.7.65</ecNumber>
    </recommendedName>
</protein>
<dbReference type="PROSITE" id="PS50885">
    <property type="entry name" value="HAMP"/>
    <property type="match status" value="1"/>
</dbReference>
<dbReference type="PANTHER" id="PTHR45138">
    <property type="entry name" value="REGULATORY COMPONENTS OF SENSORY TRANSDUCTION SYSTEM"/>
    <property type="match status" value="1"/>
</dbReference>
<feature type="domain" description="HAMP" evidence="5">
    <location>
        <begin position="408"/>
        <end position="459"/>
    </location>
</feature>
<keyword evidence="8" id="KW-1185">Reference proteome</keyword>
<dbReference type="InterPro" id="IPR003660">
    <property type="entry name" value="HAMP_dom"/>
</dbReference>
<keyword evidence="4" id="KW-1133">Transmembrane helix</keyword>
<dbReference type="NCBIfam" id="TIGR00254">
    <property type="entry name" value="GGDEF"/>
    <property type="match status" value="1"/>
</dbReference>
<dbReference type="CDD" id="cd01949">
    <property type="entry name" value="GGDEF"/>
    <property type="match status" value="1"/>
</dbReference>
<evidence type="ECO:0000256" key="3">
    <source>
        <dbReference type="SAM" id="Coils"/>
    </source>
</evidence>
<dbReference type="InterPro" id="IPR000160">
    <property type="entry name" value="GGDEF_dom"/>
</dbReference>
<evidence type="ECO:0000259" key="6">
    <source>
        <dbReference type="PROSITE" id="PS50887"/>
    </source>
</evidence>
<accession>A0ABQ1RJS0</accession>
<keyword evidence="3" id="KW-0175">Coiled coil</keyword>
<dbReference type="EMBL" id="BMGJ01000013">
    <property type="protein sequence ID" value="GGD72874.1"/>
    <property type="molecule type" value="Genomic_DNA"/>
</dbReference>
<proteinExistence type="predicted"/>
<keyword evidence="4" id="KW-0812">Transmembrane</keyword>
<dbReference type="PROSITE" id="PS50887">
    <property type="entry name" value="GGDEF"/>
    <property type="match status" value="1"/>
</dbReference>
<dbReference type="Pfam" id="PF00990">
    <property type="entry name" value="GGDEF"/>
    <property type="match status" value="1"/>
</dbReference>